<name>A0A9P0EHP6_NEZVI</name>
<dbReference type="EMBL" id="OV725079">
    <property type="protein sequence ID" value="CAH1395494.1"/>
    <property type="molecule type" value="Genomic_DNA"/>
</dbReference>
<dbReference type="Proteomes" id="UP001152798">
    <property type="component" value="Chromosome 3"/>
</dbReference>
<sequence length="239" mass="26761">MRKIEIMILFENGSRLLMSLELEKWIPPQSRSRLSAVTGWMFLLTILLQSGRGSSTARRIDKVESLLNVCSTNHYQRSPPSPLLPDLDVDKGLGATGPKNTFRSFCGSGYSVSDRLTCASSLNRKLRSRYRRPRRCLGIALVGLTNGNNIPDDILVKIQAEMTPMLVTLHLKQHLITVLLNELFFETSNPVASSIIKELPDDSFATLREADKADKHAELTCHSGYRGSKSSIFLILFIR</sequence>
<protein>
    <submittedName>
        <fullName evidence="1">Uncharacterized protein</fullName>
    </submittedName>
</protein>
<proteinExistence type="predicted"/>
<gene>
    <name evidence="1" type="ORF">NEZAVI_LOCUS5762</name>
</gene>
<evidence type="ECO:0000313" key="1">
    <source>
        <dbReference type="EMBL" id="CAH1395494.1"/>
    </source>
</evidence>
<organism evidence="1 2">
    <name type="scientific">Nezara viridula</name>
    <name type="common">Southern green stink bug</name>
    <name type="synonym">Cimex viridulus</name>
    <dbReference type="NCBI Taxonomy" id="85310"/>
    <lineage>
        <taxon>Eukaryota</taxon>
        <taxon>Metazoa</taxon>
        <taxon>Ecdysozoa</taxon>
        <taxon>Arthropoda</taxon>
        <taxon>Hexapoda</taxon>
        <taxon>Insecta</taxon>
        <taxon>Pterygota</taxon>
        <taxon>Neoptera</taxon>
        <taxon>Paraneoptera</taxon>
        <taxon>Hemiptera</taxon>
        <taxon>Heteroptera</taxon>
        <taxon>Panheteroptera</taxon>
        <taxon>Pentatomomorpha</taxon>
        <taxon>Pentatomoidea</taxon>
        <taxon>Pentatomidae</taxon>
        <taxon>Pentatominae</taxon>
        <taxon>Nezara</taxon>
    </lineage>
</organism>
<evidence type="ECO:0000313" key="2">
    <source>
        <dbReference type="Proteomes" id="UP001152798"/>
    </source>
</evidence>
<accession>A0A9P0EHP6</accession>
<dbReference type="AlphaFoldDB" id="A0A9P0EHP6"/>
<reference evidence="1" key="1">
    <citation type="submission" date="2022-01" db="EMBL/GenBank/DDBJ databases">
        <authorList>
            <person name="King R."/>
        </authorList>
    </citation>
    <scope>NUCLEOTIDE SEQUENCE</scope>
</reference>
<keyword evidence="2" id="KW-1185">Reference proteome</keyword>